<proteinExistence type="predicted"/>
<accession>A0A385ED19</accession>
<protein>
    <submittedName>
        <fullName evidence="1">Uncharacterized protein</fullName>
    </submittedName>
</protein>
<evidence type="ECO:0000313" key="1">
    <source>
        <dbReference type="EMBL" id="AXQ68599.1"/>
    </source>
</evidence>
<dbReference type="Gene3D" id="3.60.20.10">
    <property type="entry name" value="Glutamine Phosphoribosylpyrophosphate, subunit 1, domain 1"/>
    <property type="match status" value="1"/>
</dbReference>
<name>A0A385ED19_9CAUD</name>
<gene>
    <name evidence="1" type="ORF">CcrPW_gp060</name>
</gene>
<sequence length="142" mass="14759">MTTIAYRDGILAADSLVTNGGARASLTARKIRRIGKALVAGCGYIGELEAFVDWVAGGMKEKDPLRGGETSCMLIVKGQPPVMFGSTGPWPFTSDYMAMGSGEDFAFGAMHAGATAEQAVAAAIAHDVYSGGPIITLKLRDS</sequence>
<dbReference type="SUPFAM" id="SSF56235">
    <property type="entry name" value="N-terminal nucleophile aminohydrolases (Ntn hydrolases)"/>
    <property type="match status" value="1"/>
</dbReference>
<keyword evidence="2" id="KW-1185">Reference proteome</keyword>
<evidence type="ECO:0000313" key="2">
    <source>
        <dbReference type="Proteomes" id="UP000259026"/>
    </source>
</evidence>
<dbReference type="EMBL" id="MH588545">
    <property type="protein sequence ID" value="AXQ68599.1"/>
    <property type="molecule type" value="Genomic_DNA"/>
</dbReference>
<reference evidence="1 2" key="2">
    <citation type="submission" date="2018-09" db="EMBL/GenBank/DDBJ databases">
        <title>Giant CbK-like Caulobacter bacteriophages have genetically divergent genomes.</title>
        <authorList>
            <person name="Wilson K."/>
            <person name="Ely B."/>
        </authorList>
    </citation>
    <scope>NUCLEOTIDE SEQUENCE [LARGE SCALE GENOMIC DNA]</scope>
</reference>
<dbReference type="Proteomes" id="UP000259026">
    <property type="component" value="Segment"/>
</dbReference>
<reference evidence="2" key="1">
    <citation type="submission" date="2018-07" db="EMBL/GenBank/DDBJ databases">
        <title>Giant CbK-like Caulobacter bacteriophages have genetically divergent genomes.</title>
        <authorList>
            <person name="Wilson K.M."/>
            <person name="Ely B."/>
        </authorList>
    </citation>
    <scope>NUCLEOTIDE SEQUENCE [LARGE SCALE GENOMIC DNA]</scope>
</reference>
<dbReference type="InterPro" id="IPR029055">
    <property type="entry name" value="Ntn_hydrolases_N"/>
</dbReference>
<organism evidence="1 2">
    <name type="scientific">Caulobacter phage CcrPW</name>
    <dbReference type="NCBI Taxonomy" id="2283271"/>
    <lineage>
        <taxon>Viruses</taxon>
        <taxon>Duplodnaviria</taxon>
        <taxon>Heunggongvirae</taxon>
        <taxon>Uroviricota</taxon>
        <taxon>Caudoviricetes</taxon>
        <taxon>Jeanschmidtviridae</taxon>
        <taxon>Colossusvirus</taxon>
        <taxon>Colossusvirus PW</taxon>
    </lineage>
</organism>